<dbReference type="GeneID" id="18819510"/>
<name>F8NW88_SERL9</name>
<dbReference type="EMBL" id="GL945434">
    <property type="protein sequence ID" value="EGO24967.1"/>
    <property type="molecule type" value="Genomic_DNA"/>
</dbReference>
<dbReference type="KEGG" id="sla:SERLADRAFT_468987"/>
<gene>
    <name evidence="1" type="ORF">SERLADRAFT_468987</name>
</gene>
<evidence type="ECO:0000313" key="1">
    <source>
        <dbReference type="EMBL" id="EGO24967.1"/>
    </source>
</evidence>
<accession>F8NW88</accession>
<dbReference type="AlphaFoldDB" id="F8NW88"/>
<evidence type="ECO:0000313" key="2">
    <source>
        <dbReference type="Proteomes" id="UP000008064"/>
    </source>
</evidence>
<reference evidence="2" key="1">
    <citation type="journal article" date="2011" name="Science">
        <title>The plant cell wall-decomposing machinery underlies the functional diversity of forest fungi.</title>
        <authorList>
            <person name="Eastwood D.C."/>
            <person name="Floudas D."/>
            <person name="Binder M."/>
            <person name="Majcherczyk A."/>
            <person name="Schneider P."/>
            <person name="Aerts A."/>
            <person name="Asiegbu F.O."/>
            <person name="Baker S.E."/>
            <person name="Barry K."/>
            <person name="Bendiksby M."/>
            <person name="Blumentritt M."/>
            <person name="Coutinho P.M."/>
            <person name="Cullen D."/>
            <person name="de Vries R.P."/>
            <person name="Gathman A."/>
            <person name="Goodell B."/>
            <person name="Henrissat B."/>
            <person name="Ihrmark K."/>
            <person name="Kauserud H."/>
            <person name="Kohler A."/>
            <person name="LaButti K."/>
            <person name="Lapidus A."/>
            <person name="Lavin J.L."/>
            <person name="Lee Y.-H."/>
            <person name="Lindquist E."/>
            <person name="Lilly W."/>
            <person name="Lucas S."/>
            <person name="Morin E."/>
            <person name="Murat C."/>
            <person name="Oguiza J.A."/>
            <person name="Park J."/>
            <person name="Pisabarro A.G."/>
            <person name="Riley R."/>
            <person name="Rosling A."/>
            <person name="Salamov A."/>
            <person name="Schmidt O."/>
            <person name="Schmutz J."/>
            <person name="Skrede I."/>
            <person name="Stenlid J."/>
            <person name="Wiebenga A."/>
            <person name="Xie X."/>
            <person name="Kuees U."/>
            <person name="Hibbett D.S."/>
            <person name="Hoffmeister D."/>
            <person name="Hoegberg N."/>
            <person name="Martin F."/>
            <person name="Grigoriev I.V."/>
            <person name="Watkinson S.C."/>
        </authorList>
    </citation>
    <scope>NUCLEOTIDE SEQUENCE [LARGE SCALE GENOMIC DNA]</scope>
    <source>
        <strain evidence="2">S7.9</strain>
    </source>
</reference>
<proteinExistence type="predicted"/>
<dbReference type="HOGENOM" id="CLU_2307772_0_0_1"/>
<protein>
    <submittedName>
        <fullName evidence="1">Uncharacterized protein</fullName>
    </submittedName>
</protein>
<dbReference type="Proteomes" id="UP000008064">
    <property type="component" value="Unassembled WGS sequence"/>
</dbReference>
<organism evidence="2">
    <name type="scientific">Serpula lacrymans var. lacrymans (strain S7.9)</name>
    <name type="common">Dry rot fungus</name>
    <dbReference type="NCBI Taxonomy" id="578457"/>
    <lineage>
        <taxon>Eukaryota</taxon>
        <taxon>Fungi</taxon>
        <taxon>Dikarya</taxon>
        <taxon>Basidiomycota</taxon>
        <taxon>Agaricomycotina</taxon>
        <taxon>Agaricomycetes</taxon>
        <taxon>Agaricomycetidae</taxon>
        <taxon>Boletales</taxon>
        <taxon>Coniophorineae</taxon>
        <taxon>Serpulaceae</taxon>
        <taxon>Serpula</taxon>
    </lineage>
</organism>
<sequence length="100" mass="11403">MGILSNRRPITMTMLLSRDMKAFVNIILCHQCTYLIPRINKIPANNYTWGSQIEESILLYVHLAAFRKCSPVLLAGSIGEQAMVNQMMFDDRKNNAATER</sequence>
<dbReference type="RefSeq" id="XP_007318986.1">
    <property type="nucleotide sequence ID" value="XM_007318924.1"/>
</dbReference>